<dbReference type="Pfam" id="PF25298">
    <property type="entry name" value="Baculo_FP_2nd"/>
    <property type="match status" value="1"/>
</dbReference>
<dbReference type="Proteomes" id="UP001431783">
    <property type="component" value="Unassembled WGS sequence"/>
</dbReference>
<evidence type="ECO:0000313" key="4">
    <source>
        <dbReference type="Proteomes" id="UP001431783"/>
    </source>
</evidence>
<feature type="coiled-coil region" evidence="1">
    <location>
        <begin position="2"/>
        <end position="36"/>
    </location>
</feature>
<protein>
    <recommendedName>
        <fullName evidence="2">FP protein C-terminal domain-containing protein</fullName>
    </recommendedName>
</protein>
<keyword evidence="4" id="KW-1185">Reference proteome</keyword>
<dbReference type="InterPro" id="IPR057251">
    <property type="entry name" value="FP_C"/>
</dbReference>
<gene>
    <name evidence="3" type="ORF">WA026_019302</name>
</gene>
<evidence type="ECO:0000259" key="2">
    <source>
        <dbReference type="Pfam" id="PF25298"/>
    </source>
</evidence>
<keyword evidence="1" id="KW-0175">Coiled coil</keyword>
<proteinExistence type="predicted"/>
<dbReference type="AlphaFoldDB" id="A0AAW1U1M5"/>
<dbReference type="EMBL" id="JARQZJ010000043">
    <property type="protein sequence ID" value="KAK9877632.1"/>
    <property type="molecule type" value="Genomic_DNA"/>
</dbReference>
<organism evidence="3 4">
    <name type="scientific">Henosepilachna vigintioctopunctata</name>
    <dbReference type="NCBI Taxonomy" id="420089"/>
    <lineage>
        <taxon>Eukaryota</taxon>
        <taxon>Metazoa</taxon>
        <taxon>Ecdysozoa</taxon>
        <taxon>Arthropoda</taxon>
        <taxon>Hexapoda</taxon>
        <taxon>Insecta</taxon>
        <taxon>Pterygota</taxon>
        <taxon>Neoptera</taxon>
        <taxon>Endopterygota</taxon>
        <taxon>Coleoptera</taxon>
        <taxon>Polyphaga</taxon>
        <taxon>Cucujiformia</taxon>
        <taxon>Coccinelloidea</taxon>
        <taxon>Coccinellidae</taxon>
        <taxon>Epilachninae</taxon>
        <taxon>Epilachnini</taxon>
        <taxon>Henosepilachna</taxon>
    </lineage>
</organism>
<evidence type="ECO:0000256" key="1">
    <source>
        <dbReference type="SAM" id="Coils"/>
    </source>
</evidence>
<sequence length="153" mass="18210">MLDEMKKSISKIIQENKQLKKDREVLITRVASLKEEVISVRQRGRNRNNVVLIKFKKEGIRKELFRKKKEIGTLDLVDCGIGNRKGSIYFDEDLLTDIRKLFQKARELRKHGFRYIWFKDEQILVRKSNFSNVIKIKCENQIIEMMAPAKQQE</sequence>
<evidence type="ECO:0000313" key="3">
    <source>
        <dbReference type="EMBL" id="KAK9877632.1"/>
    </source>
</evidence>
<reference evidence="3 4" key="1">
    <citation type="submission" date="2023-03" db="EMBL/GenBank/DDBJ databases">
        <title>Genome insight into feeding habits of ladybird beetles.</title>
        <authorList>
            <person name="Li H.-S."/>
            <person name="Huang Y.-H."/>
            <person name="Pang H."/>
        </authorList>
    </citation>
    <scope>NUCLEOTIDE SEQUENCE [LARGE SCALE GENOMIC DNA]</scope>
    <source>
        <strain evidence="3">SYSU_2023b</strain>
        <tissue evidence="3">Whole body</tissue>
    </source>
</reference>
<comment type="caution">
    <text evidence="3">The sequence shown here is derived from an EMBL/GenBank/DDBJ whole genome shotgun (WGS) entry which is preliminary data.</text>
</comment>
<name>A0AAW1U1M5_9CUCU</name>
<accession>A0AAW1U1M5</accession>
<feature type="domain" description="FP protein C-terminal" evidence="2">
    <location>
        <begin position="98"/>
        <end position="144"/>
    </location>
</feature>